<keyword evidence="3" id="KW-1185">Reference proteome</keyword>
<sequence length="151" mass="16100">MIDLAAKALEALPHGPEFRFLDNLLRLEPGKAGVGEYTVRGNEYFLKGHFPGSPLFPGVLLVEASAQLAGTVAQTDPDIPPMSGLKLTAMRAVKILGSARPGEVIQLEAYITGRLGNLVQARTMALVNKLVVMQAEITLSGEMPIEGSMES</sequence>
<dbReference type="SUPFAM" id="SSF54637">
    <property type="entry name" value="Thioesterase/thiol ester dehydrase-isomerase"/>
    <property type="match status" value="1"/>
</dbReference>
<dbReference type="Gene3D" id="3.10.129.10">
    <property type="entry name" value="Hotdog Thioesterase"/>
    <property type="match status" value="1"/>
</dbReference>
<keyword evidence="1" id="KW-0456">Lyase</keyword>
<accession>B9XGB5</accession>
<comment type="caution">
    <text evidence="2">The sequence shown here is derived from an EMBL/GenBank/DDBJ whole genome shotgun (WGS) entry which is preliminary data.</text>
</comment>
<dbReference type="Pfam" id="PF07977">
    <property type="entry name" value="FabA"/>
    <property type="match status" value="1"/>
</dbReference>
<evidence type="ECO:0000256" key="1">
    <source>
        <dbReference type="ARBA" id="ARBA00023239"/>
    </source>
</evidence>
<dbReference type="InterPro" id="IPR029069">
    <property type="entry name" value="HotDog_dom_sf"/>
</dbReference>
<organism evidence="2 3">
    <name type="scientific">Pedosphaera parvula (strain Ellin514)</name>
    <dbReference type="NCBI Taxonomy" id="320771"/>
    <lineage>
        <taxon>Bacteria</taxon>
        <taxon>Pseudomonadati</taxon>
        <taxon>Verrucomicrobiota</taxon>
        <taxon>Pedosphaerae</taxon>
        <taxon>Pedosphaerales</taxon>
        <taxon>Pedosphaeraceae</taxon>
        <taxon>Pedosphaera</taxon>
    </lineage>
</organism>
<dbReference type="AlphaFoldDB" id="B9XGB5"/>
<reference evidence="2 3" key="1">
    <citation type="journal article" date="2011" name="J. Bacteriol.">
        <title>Genome sequence of 'Pedosphaera parvula' Ellin514, an aerobic Verrucomicrobial isolate from pasture soil.</title>
        <authorList>
            <person name="Kant R."/>
            <person name="van Passel M.W."/>
            <person name="Sangwan P."/>
            <person name="Palva A."/>
            <person name="Lucas S."/>
            <person name="Copeland A."/>
            <person name="Lapidus A."/>
            <person name="Glavina Del Rio T."/>
            <person name="Dalin E."/>
            <person name="Tice H."/>
            <person name="Bruce D."/>
            <person name="Goodwin L."/>
            <person name="Pitluck S."/>
            <person name="Chertkov O."/>
            <person name="Larimer F.W."/>
            <person name="Land M.L."/>
            <person name="Hauser L."/>
            <person name="Brettin T.S."/>
            <person name="Detter J.C."/>
            <person name="Han S."/>
            <person name="de Vos W.M."/>
            <person name="Janssen P.H."/>
            <person name="Smidt H."/>
        </authorList>
    </citation>
    <scope>NUCLEOTIDE SEQUENCE [LARGE SCALE GENOMIC DNA]</scope>
    <source>
        <strain evidence="2 3">Ellin514</strain>
    </source>
</reference>
<dbReference type="GO" id="GO:0016829">
    <property type="term" value="F:lyase activity"/>
    <property type="evidence" value="ECO:0007669"/>
    <property type="project" value="UniProtKB-KW"/>
</dbReference>
<dbReference type="RefSeq" id="WP_007414861.1">
    <property type="nucleotide sequence ID" value="NZ_ABOX02000011.1"/>
</dbReference>
<dbReference type="PANTHER" id="PTHR30272">
    <property type="entry name" value="3-HYDROXYACYL-[ACYL-CARRIER-PROTEIN] DEHYDRATASE"/>
    <property type="match status" value="1"/>
</dbReference>
<evidence type="ECO:0000313" key="3">
    <source>
        <dbReference type="Proteomes" id="UP000003688"/>
    </source>
</evidence>
<dbReference type="EMBL" id="ABOX02000011">
    <property type="protein sequence ID" value="EEF61277.1"/>
    <property type="molecule type" value="Genomic_DNA"/>
</dbReference>
<dbReference type="PANTHER" id="PTHR30272:SF1">
    <property type="entry name" value="3-HYDROXYACYL-[ACYL-CARRIER-PROTEIN] DEHYDRATASE"/>
    <property type="match status" value="1"/>
</dbReference>
<dbReference type="Proteomes" id="UP000003688">
    <property type="component" value="Unassembled WGS sequence"/>
</dbReference>
<evidence type="ECO:0000313" key="2">
    <source>
        <dbReference type="EMBL" id="EEF61277.1"/>
    </source>
</evidence>
<dbReference type="STRING" id="320771.Cflav_PD3994"/>
<dbReference type="InterPro" id="IPR013114">
    <property type="entry name" value="FabA_FabZ"/>
</dbReference>
<gene>
    <name evidence="2" type="ORF">Cflav_PD3994</name>
</gene>
<proteinExistence type="predicted"/>
<protein>
    <submittedName>
        <fullName evidence="2">Beta-hydroxyacyl-(Acyl-carrier-protein) dehydratase FabA/FabZ</fullName>
    </submittedName>
</protein>
<name>B9XGB5_PEDPL</name>